<protein>
    <submittedName>
        <fullName evidence="2">DUF192 domain-containing protein</fullName>
    </submittedName>
</protein>
<dbReference type="InterPro" id="IPR038695">
    <property type="entry name" value="Saro_0823-like_sf"/>
</dbReference>
<evidence type="ECO:0000256" key="1">
    <source>
        <dbReference type="SAM" id="SignalP"/>
    </source>
</evidence>
<dbReference type="PANTHER" id="PTHR37953">
    <property type="entry name" value="UPF0127 PROTEIN MJ1496"/>
    <property type="match status" value="1"/>
</dbReference>
<dbReference type="Pfam" id="PF02643">
    <property type="entry name" value="DUF192"/>
    <property type="match status" value="1"/>
</dbReference>
<evidence type="ECO:0000313" key="3">
    <source>
        <dbReference type="Proteomes" id="UP001168613"/>
    </source>
</evidence>
<keyword evidence="3" id="KW-1185">Reference proteome</keyword>
<dbReference type="PANTHER" id="PTHR37953:SF1">
    <property type="entry name" value="UPF0127 PROTEIN MJ1496"/>
    <property type="match status" value="1"/>
</dbReference>
<feature type="signal peptide" evidence="1">
    <location>
        <begin position="1"/>
        <end position="26"/>
    </location>
</feature>
<accession>A0ABT8EKI5</accession>
<keyword evidence="1" id="KW-0732">Signal</keyword>
<organism evidence="2 3">
    <name type="scientific">Alcaligenes endophyticus</name>
    <dbReference type="NCBI Taxonomy" id="1929088"/>
    <lineage>
        <taxon>Bacteria</taxon>
        <taxon>Pseudomonadati</taxon>
        <taxon>Pseudomonadota</taxon>
        <taxon>Betaproteobacteria</taxon>
        <taxon>Burkholderiales</taxon>
        <taxon>Alcaligenaceae</taxon>
        <taxon>Alcaligenes</taxon>
    </lineage>
</organism>
<dbReference type="RefSeq" id="WP_266123198.1">
    <property type="nucleotide sequence ID" value="NZ_JAJHNU010000003.1"/>
</dbReference>
<sequence>MLHTPKLISFCGSVLLAIYTSSIAYATPPKATRHVALKVGTTTLQAEVVDTPQSRALGLMYRRSLPTDHGMLFVFEQSEQLCFWMKNTLIPLDVAFIDEQGIISNIEAMEPLALESHCSKGPALYALEMEQGWFARHQQQAGDLVTGLPSAKH</sequence>
<name>A0ABT8EKI5_9BURK</name>
<gene>
    <name evidence="2" type="ORF">LMS43_10865</name>
</gene>
<dbReference type="EMBL" id="JAJHNU010000003">
    <property type="protein sequence ID" value="MDN4121792.1"/>
    <property type="molecule type" value="Genomic_DNA"/>
</dbReference>
<dbReference type="Gene3D" id="2.60.120.1140">
    <property type="entry name" value="Protein of unknown function DUF192"/>
    <property type="match status" value="1"/>
</dbReference>
<comment type="caution">
    <text evidence="2">The sequence shown here is derived from an EMBL/GenBank/DDBJ whole genome shotgun (WGS) entry which is preliminary data.</text>
</comment>
<reference evidence="2" key="1">
    <citation type="submission" date="2021-11" db="EMBL/GenBank/DDBJ databases">
        <title>Draft genome sequence of Alcaligenes endophyticus type strain CCUG 75668T.</title>
        <authorList>
            <person name="Salva-Serra F."/>
            <person name="Duran R.E."/>
            <person name="Seeger M."/>
            <person name="Moore E.R.B."/>
            <person name="Jaen-Luchoro D."/>
        </authorList>
    </citation>
    <scope>NUCLEOTIDE SEQUENCE</scope>
    <source>
        <strain evidence="2">CCUG 75668</strain>
    </source>
</reference>
<proteinExistence type="predicted"/>
<feature type="chain" id="PRO_5046783919" evidence="1">
    <location>
        <begin position="27"/>
        <end position="153"/>
    </location>
</feature>
<dbReference type="InterPro" id="IPR003795">
    <property type="entry name" value="DUF192"/>
</dbReference>
<evidence type="ECO:0000313" key="2">
    <source>
        <dbReference type="EMBL" id="MDN4121792.1"/>
    </source>
</evidence>
<dbReference type="Proteomes" id="UP001168613">
    <property type="component" value="Unassembled WGS sequence"/>
</dbReference>